<reference evidence="2 3" key="1">
    <citation type="submission" date="2024-02" db="EMBL/GenBank/DDBJ databases">
        <title>A draft genome for the cacao thread blight pathogen Marasmius crinis-equi.</title>
        <authorList>
            <person name="Cohen S.P."/>
            <person name="Baruah I.K."/>
            <person name="Amoako-Attah I."/>
            <person name="Bukari Y."/>
            <person name="Meinhardt L.W."/>
            <person name="Bailey B.A."/>
        </authorList>
    </citation>
    <scope>NUCLEOTIDE SEQUENCE [LARGE SCALE GENOMIC DNA]</scope>
    <source>
        <strain evidence="2 3">GH-76</strain>
    </source>
</reference>
<evidence type="ECO:0000256" key="1">
    <source>
        <dbReference type="SAM" id="Phobius"/>
    </source>
</evidence>
<feature type="transmembrane region" description="Helical" evidence="1">
    <location>
        <begin position="53"/>
        <end position="78"/>
    </location>
</feature>
<keyword evidence="1" id="KW-1133">Transmembrane helix</keyword>
<accession>A0ABR3F5K3</accession>
<organism evidence="2 3">
    <name type="scientific">Marasmius crinis-equi</name>
    <dbReference type="NCBI Taxonomy" id="585013"/>
    <lineage>
        <taxon>Eukaryota</taxon>
        <taxon>Fungi</taxon>
        <taxon>Dikarya</taxon>
        <taxon>Basidiomycota</taxon>
        <taxon>Agaricomycotina</taxon>
        <taxon>Agaricomycetes</taxon>
        <taxon>Agaricomycetidae</taxon>
        <taxon>Agaricales</taxon>
        <taxon>Marasmiineae</taxon>
        <taxon>Marasmiaceae</taxon>
        <taxon>Marasmius</taxon>
    </lineage>
</organism>
<evidence type="ECO:0000313" key="2">
    <source>
        <dbReference type="EMBL" id="KAL0570502.1"/>
    </source>
</evidence>
<dbReference type="Proteomes" id="UP001465976">
    <property type="component" value="Unassembled WGS sequence"/>
</dbReference>
<comment type="caution">
    <text evidence="2">The sequence shown here is derived from an EMBL/GenBank/DDBJ whole genome shotgun (WGS) entry which is preliminary data.</text>
</comment>
<keyword evidence="1" id="KW-0812">Transmembrane</keyword>
<name>A0ABR3F5K3_9AGAR</name>
<keyword evidence="3" id="KW-1185">Reference proteome</keyword>
<sequence>MIKSPPAHVVAKPNPLAFRRPTCKSGMTWYTWRARMWLEGTFALSVMEPWEKYLVLSIFFLVVCVVLFTLSTVLARILPFQLIPTLSLPRLNLWKQEQEAIPTPSTYFWSMGRLEGRKPFNLVVGNYSARIPSNFNLLTHFLKKSPIRDDYI</sequence>
<gene>
    <name evidence="2" type="ORF">V5O48_011448</name>
</gene>
<dbReference type="EMBL" id="JBAHYK010000921">
    <property type="protein sequence ID" value="KAL0570502.1"/>
    <property type="molecule type" value="Genomic_DNA"/>
</dbReference>
<protein>
    <submittedName>
        <fullName evidence="2">Uncharacterized protein</fullName>
    </submittedName>
</protein>
<keyword evidence="1" id="KW-0472">Membrane</keyword>
<evidence type="ECO:0000313" key="3">
    <source>
        <dbReference type="Proteomes" id="UP001465976"/>
    </source>
</evidence>
<proteinExistence type="predicted"/>